<evidence type="ECO:0000256" key="3">
    <source>
        <dbReference type="ARBA" id="ARBA00022842"/>
    </source>
</evidence>
<dbReference type="PANTHER" id="PTHR46470:SF4">
    <property type="entry name" value="5-AMINO-6-(5-PHOSPHO-D-RIBITYLAMINO)URACIL PHOSPHATASE YIGB"/>
    <property type="match status" value="1"/>
</dbReference>
<dbReference type="Gene3D" id="1.20.120.1600">
    <property type="match status" value="1"/>
</dbReference>
<dbReference type="InterPro" id="IPR006439">
    <property type="entry name" value="HAD-SF_hydro_IA"/>
</dbReference>
<comment type="caution">
    <text evidence="4">The sequence shown here is derived from an EMBL/GenBank/DDBJ whole genome shotgun (WGS) entry which is preliminary data.</text>
</comment>
<sequence>MHSTPVPGAPAPPVRGVLFDIDDTLVDLHAAMKDAMIAAGRPLLPNFGPGDWDGFAALYMADAGRYYERYVAGEFSFTEQRGLRARAVFAHLGVPGFDAVAEQEWIEDFERAQPRSIKAYPDVAPTLDALDAAGIPYGAVSNNVHDYQRAKLDHAGLQRIGILVGIDTVNAAKPEPKVFWEGCRLLGTLPGETLYVGDNYLIDGVGSAAAGLQAVWLDRKGTGAPSDGRADPVVDRVAGRVADGVRVVVGLDALAALAAPSGQ</sequence>
<keyword evidence="2 4" id="KW-0378">Hydrolase</keyword>
<name>A0A7Y7LYQ1_9MICC</name>
<dbReference type="InterPro" id="IPR051400">
    <property type="entry name" value="HAD-like_hydrolase"/>
</dbReference>
<keyword evidence="3" id="KW-0460">Magnesium</keyword>
<evidence type="ECO:0000256" key="2">
    <source>
        <dbReference type="ARBA" id="ARBA00022801"/>
    </source>
</evidence>
<keyword evidence="5" id="KW-1185">Reference proteome</keyword>
<evidence type="ECO:0000313" key="5">
    <source>
        <dbReference type="Proteomes" id="UP000543556"/>
    </source>
</evidence>
<evidence type="ECO:0000256" key="1">
    <source>
        <dbReference type="ARBA" id="ARBA00001946"/>
    </source>
</evidence>
<dbReference type="AlphaFoldDB" id="A0A7Y7LYQ1"/>
<reference evidence="4 5" key="1">
    <citation type="submission" date="2020-02" db="EMBL/GenBank/DDBJ databases">
        <title>Genome sequence of strain AETb3-4.</title>
        <authorList>
            <person name="Gao J."/>
            <person name="Zhang X."/>
        </authorList>
    </citation>
    <scope>NUCLEOTIDE SEQUENCE [LARGE SCALE GENOMIC DNA]</scope>
    <source>
        <strain evidence="4 5">AETb3-4</strain>
    </source>
</reference>
<proteinExistence type="predicted"/>
<organism evidence="4 5">
    <name type="scientific">Arthrobacter wenxiniae</name>
    <dbReference type="NCBI Taxonomy" id="2713570"/>
    <lineage>
        <taxon>Bacteria</taxon>
        <taxon>Bacillati</taxon>
        <taxon>Actinomycetota</taxon>
        <taxon>Actinomycetes</taxon>
        <taxon>Micrococcales</taxon>
        <taxon>Micrococcaceae</taxon>
        <taxon>Arthrobacter</taxon>
    </lineage>
</organism>
<dbReference type="InterPro" id="IPR023214">
    <property type="entry name" value="HAD_sf"/>
</dbReference>
<dbReference type="SFLD" id="SFLDS00003">
    <property type="entry name" value="Haloacid_Dehalogenase"/>
    <property type="match status" value="1"/>
</dbReference>
<dbReference type="GO" id="GO:0016787">
    <property type="term" value="F:hydrolase activity"/>
    <property type="evidence" value="ECO:0007669"/>
    <property type="project" value="UniProtKB-KW"/>
</dbReference>
<accession>A0A7Y7LYQ1</accession>
<evidence type="ECO:0000313" key="4">
    <source>
        <dbReference type="EMBL" id="NVM93953.1"/>
    </source>
</evidence>
<dbReference type="SFLD" id="SFLDG01129">
    <property type="entry name" value="C1.5:_HAD__Beta-PGM__Phosphata"/>
    <property type="match status" value="1"/>
</dbReference>
<dbReference type="Proteomes" id="UP000543556">
    <property type="component" value="Unassembled WGS sequence"/>
</dbReference>
<comment type="cofactor">
    <cofactor evidence="1">
        <name>Mg(2+)</name>
        <dbReference type="ChEBI" id="CHEBI:18420"/>
    </cofactor>
</comment>
<dbReference type="NCBIfam" id="TIGR01549">
    <property type="entry name" value="HAD-SF-IA-v1"/>
    <property type="match status" value="1"/>
</dbReference>
<dbReference type="PRINTS" id="PR00413">
    <property type="entry name" value="HADHALOGNASE"/>
</dbReference>
<dbReference type="PANTHER" id="PTHR46470">
    <property type="entry name" value="N-ACYLNEURAMINATE-9-PHOSPHATASE"/>
    <property type="match status" value="1"/>
</dbReference>
<dbReference type="Pfam" id="PF00702">
    <property type="entry name" value="Hydrolase"/>
    <property type="match status" value="1"/>
</dbReference>
<dbReference type="RefSeq" id="WP_176633688.1">
    <property type="nucleotide sequence ID" value="NZ_JAAMFM010000003.1"/>
</dbReference>
<dbReference type="InterPro" id="IPR036412">
    <property type="entry name" value="HAD-like_sf"/>
</dbReference>
<dbReference type="SUPFAM" id="SSF56784">
    <property type="entry name" value="HAD-like"/>
    <property type="match status" value="1"/>
</dbReference>
<dbReference type="EMBL" id="JAAMFM010000003">
    <property type="protein sequence ID" value="NVM93953.1"/>
    <property type="molecule type" value="Genomic_DNA"/>
</dbReference>
<protein>
    <submittedName>
        <fullName evidence="4">HAD family hydrolase</fullName>
    </submittedName>
</protein>
<dbReference type="Gene3D" id="3.40.50.1000">
    <property type="entry name" value="HAD superfamily/HAD-like"/>
    <property type="match status" value="1"/>
</dbReference>
<dbReference type="GO" id="GO:0044281">
    <property type="term" value="P:small molecule metabolic process"/>
    <property type="evidence" value="ECO:0007669"/>
    <property type="project" value="UniProtKB-ARBA"/>
</dbReference>
<gene>
    <name evidence="4" type="ORF">G6034_03320</name>
</gene>